<reference evidence="1" key="1">
    <citation type="journal article" date="2021" name="Proc. Natl. Acad. Sci. U.S.A.">
        <title>A Catalog of Tens of Thousands of Viruses from Human Metagenomes Reveals Hidden Associations with Chronic Diseases.</title>
        <authorList>
            <person name="Tisza M.J."/>
            <person name="Buck C.B."/>
        </authorList>
    </citation>
    <scope>NUCLEOTIDE SEQUENCE</scope>
    <source>
        <strain evidence="1">CtYKD14</strain>
    </source>
</reference>
<sequence>MPKVPVQNELEIGARGLPSVAFNPVEAQTHNISRLPDLNQQARTRGFGNGAHLGTGGVKKAELNDTDAAYQAAKQAGALQQSIGQGISNLGLVIQDIAQKERERADRVRVEWAQNALDELYLDEANNQDSGWKHRHGDNALQPKDGNGNLEQIYAERAKAGRDRIMQQLGNDRQREAFAEYAEKKRLQQKSDIQSHLNREFADYEKANDTAALNNAANLIATGNDKEREEGRVKLEAVLARIQEKSGMGAEWLENARREASSGAMTSVINQAIDSGDLEGATLMRERYQGYLGADDAVKTAGSLKAAYEQRDVRSQVEDALSAGTQTFTPSQAGDAYAAYNRGYNRERVKQKLFGAESGNNNYAKNKRSSAYGRAQFIDGTWLEFGESAVGRQLRGDLSKAAWLEKRSDPRIAEAATDWYLQKNEKELRQAGVPWNDTTAYLAHFRGSGGAIAMYKADPREDARAHVLRVHGKTKGEEIVRANPEVFAKGKTVGDVIAWAARKMNVKPDASLPTGVPEGRGYLSDAQLKQEAYRRFPEDPGLRAQFIDLYRSERDVTQEQQEQEHAANLTAATEILWGGGTLADIPPTLRETLGNDDLIKLRKMASETEGFSERERERAGWPAYIEASNPLWLEKKSREQVLAYAVDKELSRSDAEKLLAKWESVAKAKQEGRGAKEQWKVDDNLKKAVIKTAFGNLLDPYNETKLNREQLSQVQYILQQRINDYGQAVLSGQIKEAEAIQLIINDLKETFIQPAEDVSFWSGGGWYRFGVDRKAELRPNVSIIPTEE</sequence>
<organism evidence="1">
    <name type="scientific">Podoviridae sp. ctYKD14</name>
    <dbReference type="NCBI Taxonomy" id="2827740"/>
    <lineage>
        <taxon>Viruses</taxon>
        <taxon>Duplodnaviria</taxon>
        <taxon>Heunggongvirae</taxon>
        <taxon>Uroviricota</taxon>
        <taxon>Caudoviricetes</taxon>
    </lineage>
</organism>
<accession>A0A8S5S4E1</accession>
<proteinExistence type="predicted"/>
<name>A0A8S5S4E1_9CAUD</name>
<dbReference type="EMBL" id="BK032525">
    <property type="protein sequence ID" value="DAF45901.1"/>
    <property type="molecule type" value="Genomic_DNA"/>
</dbReference>
<evidence type="ECO:0000313" key="1">
    <source>
        <dbReference type="EMBL" id="DAF45901.1"/>
    </source>
</evidence>
<dbReference type="SUPFAM" id="SSF53955">
    <property type="entry name" value="Lysozyme-like"/>
    <property type="match status" value="1"/>
</dbReference>
<protein>
    <submittedName>
        <fullName evidence="1">Putative lysin</fullName>
    </submittedName>
</protein>
<dbReference type="Gene3D" id="1.10.530.10">
    <property type="match status" value="1"/>
</dbReference>
<dbReference type="InterPro" id="IPR023346">
    <property type="entry name" value="Lysozyme-like_dom_sf"/>
</dbReference>